<dbReference type="Proteomes" id="UP000269221">
    <property type="component" value="Unassembled WGS sequence"/>
</dbReference>
<organism evidence="1 2">
    <name type="scientific">Hirundo rustica rustica</name>
    <dbReference type="NCBI Taxonomy" id="333673"/>
    <lineage>
        <taxon>Eukaryota</taxon>
        <taxon>Metazoa</taxon>
        <taxon>Chordata</taxon>
        <taxon>Craniata</taxon>
        <taxon>Vertebrata</taxon>
        <taxon>Euteleostomi</taxon>
        <taxon>Archelosauria</taxon>
        <taxon>Archosauria</taxon>
        <taxon>Dinosauria</taxon>
        <taxon>Saurischia</taxon>
        <taxon>Theropoda</taxon>
        <taxon>Coelurosauria</taxon>
        <taxon>Aves</taxon>
        <taxon>Neognathae</taxon>
        <taxon>Neoaves</taxon>
        <taxon>Telluraves</taxon>
        <taxon>Australaves</taxon>
        <taxon>Passeriformes</taxon>
        <taxon>Sylvioidea</taxon>
        <taxon>Hirundinidae</taxon>
        <taxon>Hirundo</taxon>
    </lineage>
</organism>
<proteinExistence type="predicted"/>
<dbReference type="AlphaFoldDB" id="A0A3M0J1E8"/>
<accession>A0A3M0J1E8</accession>
<evidence type="ECO:0000313" key="1">
    <source>
        <dbReference type="EMBL" id="RMB88476.1"/>
    </source>
</evidence>
<evidence type="ECO:0000313" key="2">
    <source>
        <dbReference type="Proteomes" id="UP000269221"/>
    </source>
</evidence>
<name>A0A3M0J1E8_HIRRU</name>
<dbReference type="OrthoDB" id="10650965at2759"/>
<sequence length="268" mass="30273">MELSIWRRISPEKLEGSCLSGGKTLSKFLGKNREQLPSWGENPDWISGKNWNGFSQLGGKRGLDFWQKLEWILPVGGKTRTGFDLKTGMESPGWMENPDRISGKNWNGFSWLDGKPGLDFWQNLEWILLVGGKTWTGLRLENRNGVSRLDGKPGLDFPQKTGMESPSWWENSITPWLESTFPWCAVLQGQAVLAAIRALLLYISHLITASSRYAHGLAWAPPLRAVHGSLNPHSFPQALWIPRGFRSTAASPRPAVETWLWYLKHLLP</sequence>
<dbReference type="EMBL" id="QRBI01000324">
    <property type="protein sequence ID" value="RMB88476.1"/>
    <property type="molecule type" value="Genomic_DNA"/>
</dbReference>
<protein>
    <submittedName>
        <fullName evidence="1">Uncharacterized protein</fullName>
    </submittedName>
</protein>
<keyword evidence="2" id="KW-1185">Reference proteome</keyword>
<gene>
    <name evidence="1" type="ORF">DUI87_35161</name>
</gene>
<comment type="caution">
    <text evidence="1">The sequence shown here is derived from an EMBL/GenBank/DDBJ whole genome shotgun (WGS) entry which is preliminary data.</text>
</comment>
<reference evidence="1 2" key="1">
    <citation type="submission" date="2018-07" db="EMBL/GenBank/DDBJ databases">
        <title>A high quality draft genome assembly of the barn swallow (H. rustica rustica).</title>
        <authorList>
            <person name="Formenti G."/>
            <person name="Chiara M."/>
            <person name="Poveda L."/>
            <person name="Francoijs K.-J."/>
            <person name="Bonisoli-Alquati A."/>
            <person name="Canova L."/>
            <person name="Gianfranceschi L."/>
            <person name="Horner D.S."/>
            <person name="Saino N."/>
        </authorList>
    </citation>
    <scope>NUCLEOTIDE SEQUENCE [LARGE SCALE GENOMIC DNA]</scope>
    <source>
        <strain evidence="1">Chelidonia</strain>
        <tissue evidence="1">Blood</tissue>
    </source>
</reference>